<dbReference type="Gene3D" id="2.30.110.10">
    <property type="entry name" value="Electron Transport, Fmn-binding Protein, Chain A"/>
    <property type="match status" value="1"/>
</dbReference>
<evidence type="ECO:0000256" key="1">
    <source>
        <dbReference type="ARBA" id="ARBA00023002"/>
    </source>
</evidence>
<reference evidence="3 4" key="1">
    <citation type="submission" date="2021-01" db="EMBL/GenBank/DDBJ databases">
        <title>Whole genome shotgun sequence of Catellatospora bangladeshensis NBRC 107357.</title>
        <authorList>
            <person name="Komaki H."/>
            <person name="Tamura T."/>
        </authorList>
    </citation>
    <scope>NUCLEOTIDE SEQUENCE [LARGE SCALE GENOMIC DNA]</scope>
    <source>
        <strain evidence="3 4">NBRC 107357</strain>
    </source>
</reference>
<dbReference type="GO" id="GO:0016627">
    <property type="term" value="F:oxidoreductase activity, acting on the CH-CH group of donors"/>
    <property type="evidence" value="ECO:0007669"/>
    <property type="project" value="TreeGrafter"/>
</dbReference>
<gene>
    <name evidence="3" type="ORF">Cba03nite_04880</name>
</gene>
<name>A0A8J3JAH4_9ACTN</name>
<evidence type="ECO:0000313" key="3">
    <source>
        <dbReference type="EMBL" id="GIF79139.1"/>
    </source>
</evidence>
<proteinExistence type="predicted"/>
<protein>
    <submittedName>
        <fullName evidence="3">PPOX class F420-dependent oxidoreductase</fullName>
    </submittedName>
</protein>
<dbReference type="Pfam" id="PF01243">
    <property type="entry name" value="PNPOx_N"/>
    <property type="match status" value="1"/>
</dbReference>
<keyword evidence="4" id="KW-1185">Reference proteome</keyword>
<accession>A0A8J3JAH4</accession>
<dbReference type="RefSeq" id="WP_203741198.1">
    <property type="nucleotide sequence ID" value="NZ_BONF01000004.1"/>
</dbReference>
<keyword evidence="1" id="KW-0560">Oxidoreductase</keyword>
<dbReference type="AlphaFoldDB" id="A0A8J3JAH4"/>
<dbReference type="InterPro" id="IPR019965">
    <property type="entry name" value="PPOX_F420-dep_Rv2061_put"/>
</dbReference>
<dbReference type="PANTHER" id="PTHR35176">
    <property type="entry name" value="HEME OXYGENASE HI_0854-RELATED"/>
    <property type="match status" value="1"/>
</dbReference>
<dbReference type="InterPro" id="IPR011576">
    <property type="entry name" value="Pyridox_Oxase_N"/>
</dbReference>
<dbReference type="InterPro" id="IPR012349">
    <property type="entry name" value="Split_barrel_FMN-bd"/>
</dbReference>
<feature type="domain" description="Pyridoxamine 5'-phosphate oxidase N-terminal" evidence="2">
    <location>
        <begin position="12"/>
        <end position="86"/>
    </location>
</feature>
<dbReference type="EMBL" id="BONF01000004">
    <property type="protein sequence ID" value="GIF79139.1"/>
    <property type="molecule type" value="Genomic_DNA"/>
</dbReference>
<dbReference type="InterPro" id="IPR052019">
    <property type="entry name" value="F420H2_bilvrd_red/Heme_oxyg"/>
</dbReference>
<dbReference type="Proteomes" id="UP000601223">
    <property type="component" value="Unassembled WGS sequence"/>
</dbReference>
<organism evidence="3 4">
    <name type="scientific">Catellatospora bangladeshensis</name>
    <dbReference type="NCBI Taxonomy" id="310355"/>
    <lineage>
        <taxon>Bacteria</taxon>
        <taxon>Bacillati</taxon>
        <taxon>Actinomycetota</taxon>
        <taxon>Actinomycetes</taxon>
        <taxon>Micromonosporales</taxon>
        <taxon>Micromonosporaceae</taxon>
        <taxon>Catellatospora</taxon>
    </lineage>
</organism>
<dbReference type="NCBIfam" id="TIGR03666">
    <property type="entry name" value="Rv2061_F420"/>
    <property type="match status" value="1"/>
</dbReference>
<dbReference type="GO" id="GO:0005829">
    <property type="term" value="C:cytosol"/>
    <property type="evidence" value="ECO:0007669"/>
    <property type="project" value="TreeGrafter"/>
</dbReference>
<evidence type="ECO:0000259" key="2">
    <source>
        <dbReference type="Pfam" id="PF01243"/>
    </source>
</evidence>
<dbReference type="PANTHER" id="PTHR35176:SF11">
    <property type="entry name" value="PYRIDOXAMINE 5'-PHOSPHATE OXIDASE FAMILY PROTEIN"/>
    <property type="match status" value="1"/>
</dbReference>
<dbReference type="GO" id="GO:0070967">
    <property type="term" value="F:coenzyme F420 binding"/>
    <property type="evidence" value="ECO:0007669"/>
    <property type="project" value="TreeGrafter"/>
</dbReference>
<evidence type="ECO:0000313" key="4">
    <source>
        <dbReference type="Proteomes" id="UP000601223"/>
    </source>
</evidence>
<sequence length="127" mass="13913">MPTVADLEFGNYLLVTTFRKDGRAVPTPVWAVRDGADIYVWTVTDSGKVKRLRRSSKVTISDCDVRGKVTGPTIPARAKLLGPDETAAVRHLLIKKYGILGRLTLWGSRIRRGLDGTIGVRITAPTP</sequence>
<comment type="caution">
    <text evidence="3">The sequence shown here is derived from an EMBL/GenBank/DDBJ whole genome shotgun (WGS) entry which is preliminary data.</text>
</comment>
<dbReference type="SUPFAM" id="SSF50475">
    <property type="entry name" value="FMN-binding split barrel"/>
    <property type="match status" value="1"/>
</dbReference>